<sequence>MSSAAYMDTVWEEIVNIGVNTVLGAVAWEDIEPEEGKFDFEELDAVIFAARRHKLRLILTWFGSFKNGMSCYVPSWVKTDALRFPRMRCGNPDGSTDVANVISVFDEECVQADAKAFTMLMEHLKQIDRQRTVILVQVQNEVGLLGDSRDRSEMADMLFRGPVPTELTDFLVSDWDSIHDDLKNNFPSLTSNAATQLASTSRPGSWEAVFGASVYTDEIFMSFYYALYIERVAAAGKKVYDIPLFTNAWLPKPGNGTGSNIAAGGNLPGEYPSGGPVSTVLDIWQKFAPTLDFLSPDIYTADYLQICDTYTHRGQALFIPEQRRDEYGARRAWEAIGTYRALGVSPFGIDTLKAKNCAYTKHYHLLASVSQIILKAYMKPESIFGFFFDELDNRAASRATPSRIMKRFQNYDLTISRAFVPGTPGPGAGIIIELEEARFLLVGYGFRVEYKSTRPESVHTGILRFLEKSVADPATGELRTERKLNGDESRSGLWANMPNEVLDYAGTIIPICIPARTMIAEVSVYSLSKDSVNL</sequence>
<dbReference type="Pfam" id="PF02449">
    <property type="entry name" value="Glyco_hydro_42"/>
    <property type="match status" value="1"/>
</dbReference>
<dbReference type="InterPro" id="IPR017853">
    <property type="entry name" value="GH"/>
</dbReference>
<evidence type="ECO:0000256" key="2">
    <source>
        <dbReference type="ARBA" id="ARBA00023295"/>
    </source>
</evidence>
<evidence type="ECO:0000256" key="1">
    <source>
        <dbReference type="ARBA" id="ARBA00022801"/>
    </source>
</evidence>
<keyword evidence="2" id="KW-0326">Glycosidase</keyword>
<evidence type="ECO:0000313" key="5">
    <source>
        <dbReference type="EMBL" id="CAK7227510.1"/>
    </source>
</evidence>
<dbReference type="EMBL" id="CAWUHC010000066">
    <property type="protein sequence ID" value="CAK7227510.1"/>
    <property type="molecule type" value="Genomic_DNA"/>
</dbReference>
<dbReference type="InterPro" id="IPR040719">
    <property type="entry name" value="DUF5597"/>
</dbReference>
<keyword evidence="6" id="KW-1185">Reference proteome</keyword>
<dbReference type="InterPro" id="IPR013529">
    <property type="entry name" value="Glyco_hydro_42_N"/>
</dbReference>
<dbReference type="Gene3D" id="2.60.220.20">
    <property type="entry name" value="putative beta-Galactosidase from caulobacter crescentus"/>
    <property type="match status" value="1"/>
</dbReference>
<evidence type="ECO:0000259" key="4">
    <source>
        <dbReference type="Pfam" id="PF18120"/>
    </source>
</evidence>
<organism evidence="5 6">
    <name type="scientific">Sporothrix bragantina</name>
    <dbReference type="NCBI Taxonomy" id="671064"/>
    <lineage>
        <taxon>Eukaryota</taxon>
        <taxon>Fungi</taxon>
        <taxon>Dikarya</taxon>
        <taxon>Ascomycota</taxon>
        <taxon>Pezizomycotina</taxon>
        <taxon>Sordariomycetes</taxon>
        <taxon>Sordariomycetidae</taxon>
        <taxon>Ophiostomatales</taxon>
        <taxon>Ophiostomataceae</taxon>
        <taxon>Sporothrix</taxon>
    </lineage>
</organism>
<gene>
    <name evidence="5" type="ORF">SBRCBS47491_006594</name>
</gene>
<evidence type="ECO:0000259" key="3">
    <source>
        <dbReference type="Pfam" id="PF02449"/>
    </source>
</evidence>
<proteinExistence type="predicted"/>
<reference evidence="5 6" key="1">
    <citation type="submission" date="2024-01" db="EMBL/GenBank/DDBJ databases">
        <authorList>
            <person name="Allen C."/>
            <person name="Tagirdzhanova G."/>
        </authorList>
    </citation>
    <scope>NUCLEOTIDE SEQUENCE [LARGE SCALE GENOMIC DNA]</scope>
</reference>
<feature type="domain" description="DUF5597" evidence="4">
    <location>
        <begin position="360"/>
        <end position="495"/>
    </location>
</feature>
<feature type="domain" description="Glycoside hydrolase family 42 N-terminal" evidence="3">
    <location>
        <begin position="12"/>
        <end position="160"/>
    </location>
</feature>
<dbReference type="SUPFAM" id="SSF51445">
    <property type="entry name" value="(Trans)glycosidases"/>
    <property type="match status" value="1"/>
</dbReference>
<protein>
    <recommendedName>
        <fullName evidence="7">Glycoside hydrolase</fullName>
    </recommendedName>
</protein>
<evidence type="ECO:0000313" key="6">
    <source>
        <dbReference type="Proteomes" id="UP001642406"/>
    </source>
</evidence>
<dbReference type="Proteomes" id="UP001642406">
    <property type="component" value="Unassembled WGS sequence"/>
</dbReference>
<dbReference type="Gene3D" id="3.20.20.80">
    <property type="entry name" value="Glycosidases"/>
    <property type="match status" value="1"/>
</dbReference>
<comment type="caution">
    <text evidence="5">The sequence shown here is derived from an EMBL/GenBank/DDBJ whole genome shotgun (WGS) entry which is preliminary data.</text>
</comment>
<name>A0ABP0C8P4_9PEZI</name>
<accession>A0ABP0C8P4</accession>
<keyword evidence="1" id="KW-0378">Hydrolase</keyword>
<evidence type="ECO:0008006" key="7">
    <source>
        <dbReference type="Google" id="ProtNLM"/>
    </source>
</evidence>
<dbReference type="Pfam" id="PF18120">
    <property type="entry name" value="DUF5597"/>
    <property type="match status" value="1"/>
</dbReference>